<protein>
    <submittedName>
        <fullName evidence="5">AraC family transcriptional regulator</fullName>
    </submittedName>
</protein>
<accession>A0ABV1GEK9</accession>
<dbReference type="InterPro" id="IPR020449">
    <property type="entry name" value="Tscrpt_reg_AraC-type_HTH"/>
</dbReference>
<proteinExistence type="predicted"/>
<dbReference type="InterPro" id="IPR018060">
    <property type="entry name" value="HTH_AraC"/>
</dbReference>
<dbReference type="SMART" id="SM00342">
    <property type="entry name" value="HTH_ARAC"/>
    <property type="match status" value="1"/>
</dbReference>
<evidence type="ECO:0000256" key="2">
    <source>
        <dbReference type="ARBA" id="ARBA00023125"/>
    </source>
</evidence>
<feature type="domain" description="HTH araC/xylS-type" evidence="4">
    <location>
        <begin position="304"/>
        <end position="404"/>
    </location>
</feature>
<dbReference type="SUPFAM" id="SSF46689">
    <property type="entry name" value="Homeodomain-like"/>
    <property type="match status" value="1"/>
</dbReference>
<keyword evidence="1" id="KW-0805">Transcription regulation</keyword>
<dbReference type="PROSITE" id="PS01124">
    <property type="entry name" value="HTH_ARAC_FAMILY_2"/>
    <property type="match status" value="1"/>
</dbReference>
<dbReference type="InterPro" id="IPR009057">
    <property type="entry name" value="Homeodomain-like_sf"/>
</dbReference>
<reference evidence="5 6" key="1">
    <citation type="submission" date="2024-03" db="EMBL/GenBank/DDBJ databases">
        <title>Human intestinal bacterial collection.</title>
        <authorList>
            <person name="Pauvert C."/>
            <person name="Hitch T.C.A."/>
            <person name="Clavel T."/>
        </authorList>
    </citation>
    <scope>NUCLEOTIDE SEQUENCE [LARGE SCALE GENOMIC DNA]</scope>
    <source>
        <strain evidence="5 6">CLA-JM-H11</strain>
    </source>
</reference>
<dbReference type="PROSITE" id="PS00041">
    <property type="entry name" value="HTH_ARAC_FAMILY_1"/>
    <property type="match status" value="1"/>
</dbReference>
<dbReference type="PANTHER" id="PTHR43280">
    <property type="entry name" value="ARAC-FAMILY TRANSCRIPTIONAL REGULATOR"/>
    <property type="match status" value="1"/>
</dbReference>
<evidence type="ECO:0000259" key="4">
    <source>
        <dbReference type="PROSITE" id="PS01124"/>
    </source>
</evidence>
<gene>
    <name evidence="5" type="ORF">WMO24_07490</name>
</gene>
<dbReference type="PRINTS" id="PR00032">
    <property type="entry name" value="HTHARAC"/>
</dbReference>
<keyword evidence="2" id="KW-0238">DNA-binding</keyword>
<organism evidence="5 6">
    <name type="scientific">Ruthenibacterium intestinale</name>
    <dbReference type="NCBI Taxonomy" id="3133163"/>
    <lineage>
        <taxon>Bacteria</taxon>
        <taxon>Bacillati</taxon>
        <taxon>Bacillota</taxon>
        <taxon>Clostridia</taxon>
        <taxon>Eubacteriales</taxon>
        <taxon>Oscillospiraceae</taxon>
        <taxon>Ruthenibacterium</taxon>
    </lineage>
</organism>
<dbReference type="Pfam" id="PF12833">
    <property type="entry name" value="HTH_18"/>
    <property type="match status" value="1"/>
</dbReference>
<dbReference type="InterPro" id="IPR018062">
    <property type="entry name" value="HTH_AraC-typ_CS"/>
</dbReference>
<name>A0ABV1GEK9_9FIRM</name>
<keyword evidence="6" id="KW-1185">Reference proteome</keyword>
<keyword evidence="3" id="KW-0804">Transcription</keyword>
<dbReference type="EMBL" id="JBBMFA010000084">
    <property type="protein sequence ID" value="MEQ2520269.1"/>
    <property type="molecule type" value="Genomic_DNA"/>
</dbReference>
<evidence type="ECO:0000256" key="1">
    <source>
        <dbReference type="ARBA" id="ARBA00023015"/>
    </source>
</evidence>
<evidence type="ECO:0000313" key="6">
    <source>
        <dbReference type="Proteomes" id="UP001477672"/>
    </source>
</evidence>
<comment type="caution">
    <text evidence="5">The sequence shown here is derived from an EMBL/GenBank/DDBJ whole genome shotgun (WGS) entry which is preliminary data.</text>
</comment>
<evidence type="ECO:0000256" key="3">
    <source>
        <dbReference type="ARBA" id="ARBA00023163"/>
    </source>
</evidence>
<evidence type="ECO:0000313" key="5">
    <source>
        <dbReference type="EMBL" id="MEQ2520269.1"/>
    </source>
</evidence>
<dbReference type="Proteomes" id="UP001477672">
    <property type="component" value="Unassembled WGS sequence"/>
</dbReference>
<sequence length="404" mass="45857">MQQHVLNSFAELVQVMLDTSFIYVDRQLVPDEIYEPNYMPPLLKERFRDLLFGGLLFECEPASSTTGPFFIYEVGLACDTRIAVLCLPEREGFVLIGPYLPDAASTSSLEELLTDAGIPLSQKSAYSTYLNTLPVLDHSRLYVVFSALVSSAYQKDLEHTFRGFDISPEHPAPCPVFEEDTLQLRAETLEKRYADEQKLLNLVIKGDLDAVYSLGVKNFSLERVSNKLRNEKNLMIILNTLLRKSLETAHVHPLYIDAISGKWAVRIENTDKISQLDTLSRDMIRDYCREVQHHSLANYTPNVRAMINYVNFNLNDPELSLKKISEHLGVNASYLSQHFNKEVGCSLPEYITDKRISQAKQLLSGNSNLSINQIASATGFTDVNYFTKVFKKQMGCTPTMFRKQ</sequence>
<dbReference type="Gene3D" id="1.10.10.60">
    <property type="entry name" value="Homeodomain-like"/>
    <property type="match status" value="2"/>
</dbReference>
<dbReference type="PANTHER" id="PTHR43280:SF2">
    <property type="entry name" value="HTH-TYPE TRANSCRIPTIONAL REGULATOR EXSA"/>
    <property type="match status" value="1"/>
</dbReference>